<keyword evidence="1" id="KW-0732">Signal</keyword>
<feature type="signal peptide" evidence="1">
    <location>
        <begin position="1"/>
        <end position="21"/>
    </location>
</feature>
<dbReference type="AlphaFoldDB" id="A0AAV9WWC7"/>
<name>A0AAV9WWC7_9PEZI</name>
<accession>A0AAV9WWC7</accession>
<dbReference type="EMBL" id="JAVHJO010000015">
    <property type="protein sequence ID" value="KAK6527438.1"/>
    <property type="molecule type" value="Genomic_DNA"/>
</dbReference>
<dbReference type="Proteomes" id="UP001365542">
    <property type="component" value="Unassembled WGS sequence"/>
</dbReference>
<sequence>MKLLTVPSIILATMTAITCHAQNTTRINNVSVNSIRILNGSCMAVEVDGF</sequence>
<proteinExistence type="predicted"/>
<keyword evidence="3" id="KW-1185">Reference proteome</keyword>
<gene>
    <name evidence="2" type="ORF">TWF694_004427</name>
</gene>
<comment type="caution">
    <text evidence="2">The sequence shown here is derived from an EMBL/GenBank/DDBJ whole genome shotgun (WGS) entry which is preliminary data.</text>
</comment>
<evidence type="ECO:0000313" key="3">
    <source>
        <dbReference type="Proteomes" id="UP001365542"/>
    </source>
</evidence>
<organism evidence="2 3">
    <name type="scientific">Orbilia ellipsospora</name>
    <dbReference type="NCBI Taxonomy" id="2528407"/>
    <lineage>
        <taxon>Eukaryota</taxon>
        <taxon>Fungi</taxon>
        <taxon>Dikarya</taxon>
        <taxon>Ascomycota</taxon>
        <taxon>Pezizomycotina</taxon>
        <taxon>Orbiliomycetes</taxon>
        <taxon>Orbiliales</taxon>
        <taxon>Orbiliaceae</taxon>
        <taxon>Orbilia</taxon>
    </lineage>
</organism>
<protein>
    <submittedName>
        <fullName evidence="2">Uncharacterized protein</fullName>
    </submittedName>
</protein>
<evidence type="ECO:0000256" key="1">
    <source>
        <dbReference type="SAM" id="SignalP"/>
    </source>
</evidence>
<feature type="chain" id="PRO_5043698754" evidence="1">
    <location>
        <begin position="22"/>
        <end position="50"/>
    </location>
</feature>
<reference evidence="2 3" key="1">
    <citation type="submission" date="2019-10" db="EMBL/GenBank/DDBJ databases">
        <authorList>
            <person name="Palmer J.M."/>
        </authorList>
    </citation>
    <scope>NUCLEOTIDE SEQUENCE [LARGE SCALE GENOMIC DNA]</scope>
    <source>
        <strain evidence="2 3">TWF694</strain>
    </source>
</reference>
<evidence type="ECO:0000313" key="2">
    <source>
        <dbReference type="EMBL" id="KAK6527438.1"/>
    </source>
</evidence>